<dbReference type="EMBL" id="PDJK01000001">
    <property type="protein sequence ID" value="PFG57193.1"/>
    <property type="molecule type" value="Genomic_DNA"/>
</dbReference>
<evidence type="ECO:0000259" key="2">
    <source>
        <dbReference type="Pfam" id="PF00561"/>
    </source>
</evidence>
<dbReference type="InterPro" id="IPR029058">
    <property type="entry name" value="AB_hydrolase_fold"/>
</dbReference>
<keyword evidence="4" id="KW-1185">Reference proteome</keyword>
<evidence type="ECO:0000313" key="3">
    <source>
        <dbReference type="EMBL" id="PFG57193.1"/>
    </source>
</evidence>
<dbReference type="AlphaFoldDB" id="A0A2A9G212"/>
<sequence>MSTRDQPELPDPVRIRTNGIELSVHLAGAGPAVVLAHGFPDLAYSWRHQVPALVAAGYRVVVPDMRGYGASDRPTAVSGYDAETVGADLIGLLDVLGVDRAAFIGHDWGANSVWPLAFTRPDRVRGIAGLSVPYLPAAPVSPLDILRSRLGEDFYMVRFQPVGPPEELLAKDVRATLLAILSDRDPFAEVGSSMLPPWLSPQELSRYTAAFERTGFGAGLNYYRNMERNWAAAAGRSGTTTTVPALFATGDRDAVAAFMPSTRMPEVFLDLRTTTVAGAGHWVHQQAPDVVNPLLLEFLGGLPQ</sequence>
<evidence type="ECO:0000256" key="1">
    <source>
        <dbReference type="ARBA" id="ARBA00022801"/>
    </source>
</evidence>
<protein>
    <submittedName>
        <fullName evidence="3">Pimeloyl-ACP methyl ester carboxylesterase</fullName>
    </submittedName>
</protein>
<evidence type="ECO:0000313" key="4">
    <source>
        <dbReference type="Proteomes" id="UP000243542"/>
    </source>
</evidence>
<dbReference type="InterPro" id="IPR000073">
    <property type="entry name" value="AB_hydrolase_1"/>
</dbReference>
<dbReference type="RefSeq" id="WP_098509821.1">
    <property type="nucleotide sequence ID" value="NZ_JBIAKZ010000010.1"/>
</dbReference>
<gene>
    <name evidence="3" type="ORF">ATK36_0757</name>
</gene>
<accession>A0A2A9G212</accession>
<dbReference type="GO" id="GO:0016787">
    <property type="term" value="F:hydrolase activity"/>
    <property type="evidence" value="ECO:0007669"/>
    <property type="project" value="UniProtKB-KW"/>
</dbReference>
<proteinExistence type="predicted"/>
<dbReference type="PANTHER" id="PTHR43329">
    <property type="entry name" value="EPOXIDE HYDROLASE"/>
    <property type="match status" value="1"/>
</dbReference>
<dbReference type="Pfam" id="PF00561">
    <property type="entry name" value="Abhydrolase_1"/>
    <property type="match status" value="1"/>
</dbReference>
<name>A0A2A9G212_9PSEU</name>
<dbReference type="Gene3D" id="3.40.50.1820">
    <property type="entry name" value="alpha/beta hydrolase"/>
    <property type="match status" value="1"/>
</dbReference>
<reference evidence="3 4" key="1">
    <citation type="submission" date="2017-10" db="EMBL/GenBank/DDBJ databases">
        <title>Sequencing the genomes of 1000 actinobacteria strains.</title>
        <authorList>
            <person name="Klenk H.-P."/>
        </authorList>
    </citation>
    <scope>NUCLEOTIDE SEQUENCE [LARGE SCALE GENOMIC DNA]</scope>
    <source>
        <strain evidence="3 4">DSM 46092</strain>
    </source>
</reference>
<dbReference type="PRINTS" id="PR00412">
    <property type="entry name" value="EPOXHYDRLASE"/>
</dbReference>
<organism evidence="3 4">
    <name type="scientific">Amycolatopsis sulphurea</name>
    <dbReference type="NCBI Taxonomy" id="76022"/>
    <lineage>
        <taxon>Bacteria</taxon>
        <taxon>Bacillati</taxon>
        <taxon>Actinomycetota</taxon>
        <taxon>Actinomycetes</taxon>
        <taxon>Pseudonocardiales</taxon>
        <taxon>Pseudonocardiaceae</taxon>
        <taxon>Amycolatopsis</taxon>
    </lineage>
</organism>
<keyword evidence="1" id="KW-0378">Hydrolase</keyword>
<dbReference type="Proteomes" id="UP000243542">
    <property type="component" value="Unassembled WGS sequence"/>
</dbReference>
<feature type="domain" description="AB hydrolase-1" evidence="2">
    <location>
        <begin position="31"/>
        <end position="284"/>
    </location>
</feature>
<dbReference type="InterPro" id="IPR000639">
    <property type="entry name" value="Epox_hydrolase-like"/>
</dbReference>
<comment type="caution">
    <text evidence="3">The sequence shown here is derived from an EMBL/GenBank/DDBJ whole genome shotgun (WGS) entry which is preliminary data.</text>
</comment>
<dbReference type="SUPFAM" id="SSF53474">
    <property type="entry name" value="alpha/beta-Hydrolases"/>
    <property type="match status" value="1"/>
</dbReference>